<evidence type="ECO:0000256" key="1">
    <source>
        <dbReference type="SAM" id="Coils"/>
    </source>
</evidence>
<feature type="coiled-coil region" evidence="1">
    <location>
        <begin position="26"/>
        <end position="53"/>
    </location>
</feature>
<evidence type="ECO:0000256" key="2">
    <source>
        <dbReference type="SAM" id="MobiDB-lite"/>
    </source>
</evidence>
<reference evidence="3 4" key="1">
    <citation type="submission" date="2022-03" db="EMBL/GenBank/DDBJ databases">
        <title>Agromyces sp. isolated from the gut of P. brevitarsis seulensis larvae.</title>
        <authorList>
            <person name="Won M."/>
            <person name="Kwon S.-W."/>
        </authorList>
    </citation>
    <scope>NUCLEOTIDE SEQUENCE [LARGE SCALE GENOMIC DNA]</scope>
    <source>
        <strain evidence="3 4">KACC 16215</strain>
    </source>
</reference>
<evidence type="ECO:0000313" key="4">
    <source>
        <dbReference type="Proteomes" id="UP000831304"/>
    </source>
</evidence>
<dbReference type="Proteomes" id="UP000831304">
    <property type="component" value="Chromosome"/>
</dbReference>
<sequence>MSRIRRAVSRLAGRPRPSRPASSPEIMRLEGEIAELRRELDELRSEARRAAELYDLVFEGIRREDAAR</sequence>
<evidence type="ECO:0000313" key="3">
    <source>
        <dbReference type="EMBL" id="UOE26023.1"/>
    </source>
</evidence>
<name>A0ABY4AS94_9MICO</name>
<proteinExistence type="predicted"/>
<protein>
    <submittedName>
        <fullName evidence="3">Uncharacterized protein</fullName>
    </submittedName>
</protein>
<keyword evidence="1" id="KW-0175">Coiled coil</keyword>
<keyword evidence="4" id="KW-1185">Reference proteome</keyword>
<organism evidence="3 4">
    <name type="scientific">Agromyces soli</name>
    <dbReference type="NCBI Taxonomy" id="659012"/>
    <lineage>
        <taxon>Bacteria</taxon>
        <taxon>Bacillati</taxon>
        <taxon>Actinomycetota</taxon>
        <taxon>Actinomycetes</taxon>
        <taxon>Micrococcales</taxon>
        <taxon>Microbacteriaceae</taxon>
        <taxon>Agromyces</taxon>
    </lineage>
</organism>
<accession>A0ABY4AS94</accession>
<feature type="compositionally biased region" description="Low complexity" evidence="2">
    <location>
        <begin position="9"/>
        <end position="24"/>
    </location>
</feature>
<feature type="region of interest" description="Disordered" evidence="2">
    <location>
        <begin position="1"/>
        <end position="25"/>
    </location>
</feature>
<dbReference type="EMBL" id="CP094533">
    <property type="protein sequence ID" value="UOE26023.1"/>
    <property type="molecule type" value="Genomic_DNA"/>
</dbReference>
<dbReference type="RefSeq" id="WP_243568863.1">
    <property type="nucleotide sequence ID" value="NZ_BAAARD010000006.1"/>
</dbReference>
<gene>
    <name evidence="3" type="ORF">MTP13_17200</name>
</gene>